<proteinExistence type="predicted"/>
<dbReference type="EMBL" id="JAHRHJ020000005">
    <property type="protein sequence ID" value="KAH9315679.1"/>
    <property type="molecule type" value="Genomic_DNA"/>
</dbReference>
<accession>A0AA38L8D9</accession>
<name>A0AA38L8D9_TAXCH</name>
<keyword evidence="2" id="KW-1185">Reference proteome</keyword>
<evidence type="ECO:0000313" key="2">
    <source>
        <dbReference type="Proteomes" id="UP000824469"/>
    </source>
</evidence>
<feature type="non-terminal residue" evidence="1">
    <location>
        <position position="101"/>
    </location>
</feature>
<organism evidence="1 2">
    <name type="scientific">Taxus chinensis</name>
    <name type="common">Chinese yew</name>
    <name type="synonym">Taxus wallichiana var. chinensis</name>
    <dbReference type="NCBI Taxonomy" id="29808"/>
    <lineage>
        <taxon>Eukaryota</taxon>
        <taxon>Viridiplantae</taxon>
        <taxon>Streptophyta</taxon>
        <taxon>Embryophyta</taxon>
        <taxon>Tracheophyta</taxon>
        <taxon>Spermatophyta</taxon>
        <taxon>Pinopsida</taxon>
        <taxon>Pinidae</taxon>
        <taxon>Conifers II</taxon>
        <taxon>Cupressales</taxon>
        <taxon>Taxaceae</taxon>
        <taxon>Taxus</taxon>
    </lineage>
</organism>
<reference evidence="1 2" key="1">
    <citation type="journal article" date="2021" name="Nat. Plants">
        <title>The Taxus genome provides insights into paclitaxel biosynthesis.</title>
        <authorList>
            <person name="Xiong X."/>
            <person name="Gou J."/>
            <person name="Liao Q."/>
            <person name="Li Y."/>
            <person name="Zhou Q."/>
            <person name="Bi G."/>
            <person name="Li C."/>
            <person name="Du R."/>
            <person name="Wang X."/>
            <person name="Sun T."/>
            <person name="Guo L."/>
            <person name="Liang H."/>
            <person name="Lu P."/>
            <person name="Wu Y."/>
            <person name="Zhang Z."/>
            <person name="Ro D.K."/>
            <person name="Shang Y."/>
            <person name="Huang S."/>
            <person name="Yan J."/>
        </authorList>
    </citation>
    <scope>NUCLEOTIDE SEQUENCE [LARGE SCALE GENOMIC DNA]</scope>
    <source>
        <strain evidence="1">Ta-2019</strain>
    </source>
</reference>
<dbReference type="AlphaFoldDB" id="A0AA38L8D9"/>
<protein>
    <submittedName>
        <fullName evidence="1">Uncharacterized protein</fullName>
    </submittedName>
</protein>
<dbReference type="Proteomes" id="UP000824469">
    <property type="component" value="Unassembled WGS sequence"/>
</dbReference>
<evidence type="ECO:0000313" key="1">
    <source>
        <dbReference type="EMBL" id="KAH9315679.1"/>
    </source>
</evidence>
<comment type="caution">
    <text evidence="1">The sequence shown here is derived from an EMBL/GenBank/DDBJ whole genome shotgun (WGS) entry which is preliminary data.</text>
</comment>
<feature type="non-terminal residue" evidence="1">
    <location>
        <position position="1"/>
    </location>
</feature>
<gene>
    <name evidence="1" type="ORF">KI387_024306</name>
</gene>
<sequence>VTSRRPQVIHRSDFLEEPSDTITFLSRVFGLLDAHYFHKWIHRYLEIMRKNVLDQRFEWGEIISNTISEQLQQLSTTGRFYMNFYVVYVVVLERDYPALNR</sequence>